<evidence type="ECO:0000256" key="1">
    <source>
        <dbReference type="SAM" id="MobiDB-lite"/>
    </source>
</evidence>
<proteinExistence type="predicted"/>
<accession>A0A835DWL5</accession>
<feature type="compositionally biased region" description="Basic and acidic residues" evidence="1">
    <location>
        <begin position="17"/>
        <end position="27"/>
    </location>
</feature>
<sequence>MDRRQQGEKPRKRRPWRLGDDGGHEEAAGACDAAPSARFSPCSTPSMLPQLHVAVQLFDDVIACNISPEVDQWTTSFDDKSLVRKSNSTTTAGSGGQDDRTSQA</sequence>
<protein>
    <submittedName>
        <fullName evidence="2">Uncharacterized protein</fullName>
    </submittedName>
</protein>
<dbReference type="EMBL" id="JACEFO010003245">
    <property type="protein sequence ID" value="KAF8642960.1"/>
    <property type="molecule type" value="Genomic_DNA"/>
</dbReference>
<gene>
    <name evidence="2" type="ORF">HU200_067029</name>
</gene>
<dbReference type="AlphaFoldDB" id="A0A835DWL5"/>
<evidence type="ECO:0000313" key="2">
    <source>
        <dbReference type="EMBL" id="KAF8642960.1"/>
    </source>
</evidence>
<evidence type="ECO:0000313" key="3">
    <source>
        <dbReference type="Proteomes" id="UP000636709"/>
    </source>
</evidence>
<dbReference type="Proteomes" id="UP000636709">
    <property type="component" value="Unassembled WGS sequence"/>
</dbReference>
<feature type="region of interest" description="Disordered" evidence="1">
    <location>
        <begin position="82"/>
        <end position="104"/>
    </location>
</feature>
<feature type="region of interest" description="Disordered" evidence="1">
    <location>
        <begin position="1"/>
        <end position="29"/>
    </location>
</feature>
<keyword evidence="3" id="KW-1185">Reference proteome</keyword>
<comment type="caution">
    <text evidence="2">The sequence shown here is derived from an EMBL/GenBank/DDBJ whole genome shotgun (WGS) entry which is preliminary data.</text>
</comment>
<organism evidence="2 3">
    <name type="scientific">Digitaria exilis</name>
    <dbReference type="NCBI Taxonomy" id="1010633"/>
    <lineage>
        <taxon>Eukaryota</taxon>
        <taxon>Viridiplantae</taxon>
        <taxon>Streptophyta</taxon>
        <taxon>Embryophyta</taxon>
        <taxon>Tracheophyta</taxon>
        <taxon>Spermatophyta</taxon>
        <taxon>Magnoliopsida</taxon>
        <taxon>Liliopsida</taxon>
        <taxon>Poales</taxon>
        <taxon>Poaceae</taxon>
        <taxon>PACMAD clade</taxon>
        <taxon>Panicoideae</taxon>
        <taxon>Panicodae</taxon>
        <taxon>Paniceae</taxon>
        <taxon>Anthephorinae</taxon>
        <taxon>Digitaria</taxon>
    </lineage>
</organism>
<reference evidence="2" key="1">
    <citation type="submission" date="2020-07" db="EMBL/GenBank/DDBJ databases">
        <title>Genome sequence and genetic diversity analysis of an under-domesticated orphan crop, white fonio (Digitaria exilis).</title>
        <authorList>
            <person name="Bennetzen J.L."/>
            <person name="Chen S."/>
            <person name="Ma X."/>
            <person name="Wang X."/>
            <person name="Yssel A.E.J."/>
            <person name="Chaluvadi S.R."/>
            <person name="Johnson M."/>
            <person name="Gangashetty P."/>
            <person name="Hamidou F."/>
            <person name="Sanogo M.D."/>
            <person name="Zwaenepoel A."/>
            <person name="Wallace J."/>
            <person name="Van De Peer Y."/>
            <person name="Van Deynze A."/>
        </authorList>
    </citation>
    <scope>NUCLEOTIDE SEQUENCE</scope>
    <source>
        <tissue evidence="2">Leaves</tissue>
    </source>
</reference>
<name>A0A835DWL5_9POAL</name>